<dbReference type="InterPro" id="IPR051917">
    <property type="entry name" value="Transposase-Integrase"/>
</dbReference>
<reference evidence="2 3" key="1">
    <citation type="submission" date="2019-07" db="EMBL/GenBank/DDBJ databases">
        <authorList>
            <person name="Hibberd C M."/>
            <person name="Gehrig L. J."/>
            <person name="Chang H.-W."/>
            <person name="Venkatesh S."/>
        </authorList>
    </citation>
    <scope>NUCLEOTIDE SEQUENCE [LARGE SCALE GENOMIC DNA]</scope>
    <source>
        <strain evidence="2">Streptococcus_salivarius_SS_Bg39</strain>
    </source>
</reference>
<evidence type="ECO:0000313" key="2">
    <source>
        <dbReference type="EMBL" id="VUX01356.1"/>
    </source>
</evidence>
<evidence type="ECO:0000259" key="1">
    <source>
        <dbReference type="Pfam" id="PF13936"/>
    </source>
</evidence>
<dbReference type="EMBL" id="CABHNJ010000025">
    <property type="protein sequence ID" value="VUX01356.1"/>
    <property type="molecule type" value="Genomic_DNA"/>
</dbReference>
<gene>
    <name evidence="2" type="ORF">SSSS39_01315</name>
</gene>
<dbReference type="GO" id="GO:0005829">
    <property type="term" value="C:cytosol"/>
    <property type="evidence" value="ECO:0007669"/>
    <property type="project" value="TreeGrafter"/>
</dbReference>
<evidence type="ECO:0000313" key="3">
    <source>
        <dbReference type="Proteomes" id="UP000380217"/>
    </source>
</evidence>
<dbReference type="Proteomes" id="UP000380217">
    <property type="component" value="Unassembled WGS sequence"/>
</dbReference>
<dbReference type="AlphaFoldDB" id="A0A564T1U3"/>
<proteinExistence type="predicted"/>
<dbReference type="SUPFAM" id="SSF46689">
    <property type="entry name" value="Homeodomain-like"/>
    <property type="match status" value="1"/>
</dbReference>
<dbReference type="PANTHER" id="PTHR10948">
    <property type="entry name" value="TRANSPOSASE"/>
    <property type="match status" value="1"/>
</dbReference>
<accession>A0A564T1U3</accession>
<protein>
    <recommendedName>
        <fullName evidence="1">Transposase IS30-like HTH domain-containing protein</fullName>
    </recommendedName>
</protein>
<organism evidence="2 3">
    <name type="scientific">Streptococcus vestibularis</name>
    <dbReference type="NCBI Taxonomy" id="1343"/>
    <lineage>
        <taxon>Bacteria</taxon>
        <taxon>Bacillati</taxon>
        <taxon>Bacillota</taxon>
        <taxon>Bacilli</taxon>
        <taxon>Lactobacillales</taxon>
        <taxon>Streptococcaceae</taxon>
        <taxon>Streptococcus</taxon>
    </lineage>
</organism>
<feature type="domain" description="Transposase IS30-like HTH" evidence="1">
    <location>
        <begin position="2"/>
        <end position="45"/>
    </location>
</feature>
<dbReference type="Pfam" id="PF13936">
    <property type="entry name" value="HTH_38"/>
    <property type="match status" value="1"/>
</dbReference>
<sequence>MSYHHFTIDERESILIYRTQGLNFSQIAKLVHRHPSSISHEWKRHLKEGSYSPRNAQKSYHVAKSHCGRKRILEIDHNLSNTVKHLFLDYQ</sequence>
<dbReference type="PANTHER" id="PTHR10948:SF23">
    <property type="entry name" value="TRANSPOSASE INSI FOR INSERTION SEQUENCE ELEMENT IS30A-RELATED"/>
    <property type="match status" value="1"/>
</dbReference>
<dbReference type="InterPro" id="IPR025246">
    <property type="entry name" value="IS30-like_HTH"/>
</dbReference>
<dbReference type="GO" id="GO:0032196">
    <property type="term" value="P:transposition"/>
    <property type="evidence" value="ECO:0007669"/>
    <property type="project" value="TreeGrafter"/>
</dbReference>
<name>A0A564T1U3_STRVE</name>
<dbReference type="GO" id="GO:0004803">
    <property type="term" value="F:transposase activity"/>
    <property type="evidence" value="ECO:0007669"/>
    <property type="project" value="TreeGrafter"/>
</dbReference>
<dbReference type="InterPro" id="IPR009057">
    <property type="entry name" value="Homeodomain-like_sf"/>
</dbReference>
<dbReference type="RefSeq" id="WP_259273554.1">
    <property type="nucleotide sequence ID" value="NZ_CABHNJ010000025.1"/>
</dbReference>